<dbReference type="EMBL" id="JAHUTJ010050854">
    <property type="protein sequence ID" value="MED6284394.1"/>
    <property type="molecule type" value="Genomic_DNA"/>
</dbReference>
<protein>
    <submittedName>
        <fullName evidence="1">Uncharacterized protein</fullName>
    </submittedName>
</protein>
<reference evidence="1 2" key="1">
    <citation type="submission" date="2021-06" db="EMBL/GenBank/DDBJ databases">
        <authorList>
            <person name="Palmer J.M."/>
        </authorList>
    </citation>
    <scope>NUCLEOTIDE SEQUENCE [LARGE SCALE GENOMIC DNA]</scope>
    <source>
        <strain evidence="1 2">CL_MEX2019</strain>
        <tissue evidence="1">Muscle</tissue>
    </source>
</reference>
<evidence type="ECO:0000313" key="2">
    <source>
        <dbReference type="Proteomes" id="UP001352852"/>
    </source>
</evidence>
<sequence>MDGRLYKSHAPVCFYIFNVFSVEQASECWLLFQDNTHGTILITETLFQLSHLWPIQTCSAESLHPQIIISQLTIVQKMILLSIYGYFFVKLQSMTFSECRMQVIAGQLEGSQKICGRLSFSLSR</sequence>
<accession>A0ABU7EF28</accession>
<organism evidence="1 2">
    <name type="scientific">Characodon lateralis</name>
    <dbReference type="NCBI Taxonomy" id="208331"/>
    <lineage>
        <taxon>Eukaryota</taxon>
        <taxon>Metazoa</taxon>
        <taxon>Chordata</taxon>
        <taxon>Craniata</taxon>
        <taxon>Vertebrata</taxon>
        <taxon>Euteleostomi</taxon>
        <taxon>Actinopterygii</taxon>
        <taxon>Neopterygii</taxon>
        <taxon>Teleostei</taxon>
        <taxon>Neoteleostei</taxon>
        <taxon>Acanthomorphata</taxon>
        <taxon>Ovalentaria</taxon>
        <taxon>Atherinomorphae</taxon>
        <taxon>Cyprinodontiformes</taxon>
        <taxon>Goodeidae</taxon>
        <taxon>Characodon</taxon>
    </lineage>
</organism>
<keyword evidence="2" id="KW-1185">Reference proteome</keyword>
<evidence type="ECO:0000313" key="1">
    <source>
        <dbReference type="EMBL" id="MED6284394.1"/>
    </source>
</evidence>
<name>A0ABU7EF28_9TELE</name>
<comment type="caution">
    <text evidence="1">The sequence shown here is derived from an EMBL/GenBank/DDBJ whole genome shotgun (WGS) entry which is preliminary data.</text>
</comment>
<gene>
    <name evidence="1" type="ORF">CHARACLAT_018825</name>
</gene>
<proteinExistence type="predicted"/>
<dbReference type="Proteomes" id="UP001352852">
    <property type="component" value="Unassembled WGS sequence"/>
</dbReference>